<name>A0AA39GH48_SARSR</name>
<organism evidence="4 5">
    <name type="scientific">Sarocladium strictum</name>
    <name type="common">Black bundle disease fungus</name>
    <name type="synonym">Acremonium strictum</name>
    <dbReference type="NCBI Taxonomy" id="5046"/>
    <lineage>
        <taxon>Eukaryota</taxon>
        <taxon>Fungi</taxon>
        <taxon>Dikarya</taxon>
        <taxon>Ascomycota</taxon>
        <taxon>Pezizomycotina</taxon>
        <taxon>Sordariomycetes</taxon>
        <taxon>Hypocreomycetidae</taxon>
        <taxon>Hypocreales</taxon>
        <taxon>Sarocladiaceae</taxon>
        <taxon>Sarocladium</taxon>
    </lineage>
</organism>
<dbReference type="InterPro" id="IPR050987">
    <property type="entry name" value="AtrR-like"/>
</dbReference>
<dbReference type="GO" id="GO:0008270">
    <property type="term" value="F:zinc ion binding"/>
    <property type="evidence" value="ECO:0007669"/>
    <property type="project" value="InterPro"/>
</dbReference>
<dbReference type="AlphaFoldDB" id="A0AA39GH48"/>
<keyword evidence="1" id="KW-0539">Nucleus</keyword>
<dbReference type="GO" id="GO:0006351">
    <property type="term" value="P:DNA-templated transcription"/>
    <property type="evidence" value="ECO:0007669"/>
    <property type="project" value="InterPro"/>
</dbReference>
<accession>A0AA39GH48</accession>
<dbReference type="GO" id="GO:0003677">
    <property type="term" value="F:DNA binding"/>
    <property type="evidence" value="ECO:0007669"/>
    <property type="project" value="InterPro"/>
</dbReference>
<gene>
    <name evidence="4" type="ORF">NLU13_5563</name>
</gene>
<dbReference type="Proteomes" id="UP001175261">
    <property type="component" value="Unassembled WGS sequence"/>
</dbReference>
<dbReference type="EMBL" id="JAPDFR010000004">
    <property type="protein sequence ID" value="KAK0387250.1"/>
    <property type="molecule type" value="Genomic_DNA"/>
</dbReference>
<feature type="region of interest" description="Disordered" evidence="2">
    <location>
        <begin position="453"/>
        <end position="478"/>
    </location>
</feature>
<dbReference type="GO" id="GO:0003700">
    <property type="term" value="F:DNA-binding transcription factor activity"/>
    <property type="evidence" value="ECO:0007669"/>
    <property type="project" value="InterPro"/>
</dbReference>
<feature type="domain" description="Xylanolytic transcriptional activator regulatory" evidence="3">
    <location>
        <begin position="168"/>
        <end position="241"/>
    </location>
</feature>
<dbReference type="CDD" id="cd12148">
    <property type="entry name" value="fungal_TF_MHR"/>
    <property type="match status" value="1"/>
</dbReference>
<dbReference type="SMART" id="SM00906">
    <property type="entry name" value="Fungal_trans"/>
    <property type="match status" value="1"/>
</dbReference>
<evidence type="ECO:0000259" key="3">
    <source>
        <dbReference type="SMART" id="SM00906"/>
    </source>
</evidence>
<comment type="caution">
    <text evidence="4">The sequence shown here is derived from an EMBL/GenBank/DDBJ whole genome shotgun (WGS) entry which is preliminary data.</text>
</comment>
<reference evidence="4" key="1">
    <citation type="submission" date="2022-10" db="EMBL/GenBank/DDBJ databases">
        <title>Determination and structural analysis of whole genome sequence of Sarocladium strictum F4-1.</title>
        <authorList>
            <person name="Hu L."/>
            <person name="Jiang Y."/>
        </authorList>
    </citation>
    <scope>NUCLEOTIDE SEQUENCE</scope>
    <source>
        <strain evidence="4">F4-1</strain>
    </source>
</reference>
<dbReference type="InterPro" id="IPR007219">
    <property type="entry name" value="XnlR_reg_dom"/>
</dbReference>
<proteinExistence type="predicted"/>
<dbReference type="Pfam" id="PF04082">
    <property type="entry name" value="Fungal_trans"/>
    <property type="match status" value="1"/>
</dbReference>
<protein>
    <recommendedName>
        <fullName evidence="3">Xylanolytic transcriptional activator regulatory domain-containing protein</fullName>
    </recommendedName>
</protein>
<evidence type="ECO:0000313" key="5">
    <source>
        <dbReference type="Proteomes" id="UP001175261"/>
    </source>
</evidence>
<dbReference type="PANTHER" id="PTHR46910">
    <property type="entry name" value="TRANSCRIPTION FACTOR PDR1"/>
    <property type="match status" value="1"/>
</dbReference>
<dbReference type="PANTHER" id="PTHR46910:SF2">
    <property type="entry name" value="ZN(II)2CYS6 TRANSCRIPTION FACTOR (EUROFUNG)"/>
    <property type="match status" value="1"/>
</dbReference>
<evidence type="ECO:0000313" key="4">
    <source>
        <dbReference type="EMBL" id="KAK0387250.1"/>
    </source>
</evidence>
<feature type="compositionally biased region" description="Polar residues" evidence="2">
    <location>
        <begin position="456"/>
        <end position="471"/>
    </location>
</feature>
<evidence type="ECO:0000256" key="1">
    <source>
        <dbReference type="ARBA" id="ARBA00023242"/>
    </source>
</evidence>
<evidence type="ECO:0000256" key="2">
    <source>
        <dbReference type="SAM" id="MobiDB-lite"/>
    </source>
</evidence>
<keyword evidence="5" id="KW-1185">Reference proteome</keyword>
<sequence length="522" mass="58119">MRYFGPHSGVSLFSRTVPRETGQRSPESWSQWTHPSIESVFRKRENRPLPPWAEAFSLVSDFFRHEQQAFPCYNPPAFMCLLGQQYSSACPAENPAWWAALNAVLAVAQRRRAEMARSPEADQVAWGYAANAVDSCLDVLMRRTQLLSVQAILTVAYFFAGTPNPQPSFMLVGCAVRLAHSIGLHSDSQDPSAGAVDVYMKKRVFWLAVCMDRELCLGTGRPPCHDLQTAVVDAPADSPDETEVVTTAAGLAVNLFQAHARLATVQSLIHYKLLSKKSSPAGIAGCMSSFMDGLREWCSEFAPSLLENPVQRHEHLGLTRLYLSYYNTVIIANRANSFNYWVQRNNPTRSTLTPDIEVSIEHCLNASRSIIDLIQSIPDNRKSFYWLNVPIILNAVILLCISAIRDPTLDGTENDLQSVVNILHLFKALDEPYGNTYLTQIRKLCHELYEKARQPDQPSGAQSRRLSQGTHVQGPVSAAESQIVNHSIFELGGETGDYAIPSFAPLLWDIDLPTWTNFPTPA</sequence>